<evidence type="ECO:0000256" key="3">
    <source>
        <dbReference type="HAMAP-Rule" id="MF_01151"/>
    </source>
</evidence>
<keyword evidence="2 3" id="KW-0143">Chaperone</keyword>
<dbReference type="GO" id="GO:0042803">
    <property type="term" value="F:protein homodimerization activity"/>
    <property type="evidence" value="ECO:0007669"/>
    <property type="project" value="InterPro"/>
</dbReference>
<dbReference type="CDD" id="cd00446">
    <property type="entry name" value="GrpE"/>
    <property type="match status" value="1"/>
</dbReference>
<organism evidence="6 7">
    <name type="scientific">Spiroplasma helicoides</name>
    <dbReference type="NCBI Taxonomy" id="216938"/>
    <lineage>
        <taxon>Bacteria</taxon>
        <taxon>Bacillati</taxon>
        <taxon>Mycoplasmatota</taxon>
        <taxon>Mollicutes</taxon>
        <taxon>Entomoplasmatales</taxon>
        <taxon>Spiroplasmataceae</taxon>
        <taxon>Spiroplasma</taxon>
    </lineage>
</organism>
<dbReference type="SUPFAM" id="SSF51064">
    <property type="entry name" value="Head domain of nucleotide exchange factor GrpE"/>
    <property type="match status" value="1"/>
</dbReference>
<accession>A0A1B3SK08</accession>
<dbReference type="SUPFAM" id="SSF58014">
    <property type="entry name" value="Coiled-coil domain of nucleotide exchange factor GrpE"/>
    <property type="match status" value="1"/>
</dbReference>
<dbReference type="STRING" id="216938.SHELI_v1c03070"/>
<proteinExistence type="inferred from homology"/>
<comment type="similarity">
    <text evidence="1 3 4">Belongs to the GrpE family.</text>
</comment>
<dbReference type="PATRIC" id="fig|216938.3.peg.309"/>
<dbReference type="AlphaFoldDB" id="A0A1B3SK08"/>
<dbReference type="Gene3D" id="3.90.20.20">
    <property type="match status" value="1"/>
</dbReference>
<keyword evidence="3 6" id="KW-0346">Stress response</keyword>
<dbReference type="GO" id="GO:0051082">
    <property type="term" value="F:unfolded protein binding"/>
    <property type="evidence" value="ECO:0007669"/>
    <property type="project" value="TreeGrafter"/>
</dbReference>
<dbReference type="GO" id="GO:0000774">
    <property type="term" value="F:adenyl-nucleotide exchange factor activity"/>
    <property type="evidence" value="ECO:0007669"/>
    <property type="project" value="InterPro"/>
</dbReference>
<evidence type="ECO:0000313" key="7">
    <source>
        <dbReference type="Proteomes" id="UP000094378"/>
    </source>
</evidence>
<feature type="region of interest" description="Disordered" evidence="5">
    <location>
        <begin position="46"/>
        <end position="91"/>
    </location>
</feature>
<dbReference type="Gene3D" id="2.30.22.10">
    <property type="entry name" value="Head domain of nucleotide exchange factor GrpE"/>
    <property type="match status" value="1"/>
</dbReference>
<dbReference type="GO" id="GO:0006457">
    <property type="term" value="P:protein folding"/>
    <property type="evidence" value="ECO:0007669"/>
    <property type="project" value="InterPro"/>
</dbReference>
<evidence type="ECO:0000256" key="5">
    <source>
        <dbReference type="SAM" id="MobiDB-lite"/>
    </source>
</evidence>
<evidence type="ECO:0000256" key="4">
    <source>
        <dbReference type="RuleBase" id="RU004478"/>
    </source>
</evidence>
<dbReference type="PANTHER" id="PTHR21237:SF23">
    <property type="entry name" value="GRPE PROTEIN HOMOLOG, MITOCHONDRIAL"/>
    <property type="match status" value="1"/>
</dbReference>
<dbReference type="InterPro" id="IPR000740">
    <property type="entry name" value="GrpE"/>
</dbReference>
<dbReference type="Proteomes" id="UP000094378">
    <property type="component" value="Chromosome"/>
</dbReference>
<sequence length="249" mass="28452">MNKEDTKKILEILDKVKEDLKSVKKEDNQNNLNSLDLDKKELADMADQIKEDIQNQKDNKENDSNDDKKHSERINKFKKENSDKNEKNSEVQEINIDKLELEIVALIDKIQKLEESKLMAIADNQNTVRRFQEETSRVKKYGGEKLASEILPAIDMFKSVVASTPDNPEIKNYLMGFQMIINQIDQALSNAGISMIQTKIGDELNPELHNAIEQVEDSHLKSGKIAEVVSNGYRLHDRVIKHVAVKVAK</sequence>
<name>A0A1B3SK08_9MOLU</name>
<dbReference type="PRINTS" id="PR00773">
    <property type="entry name" value="GRPEPROTEIN"/>
</dbReference>
<dbReference type="GO" id="GO:0005737">
    <property type="term" value="C:cytoplasm"/>
    <property type="evidence" value="ECO:0007669"/>
    <property type="project" value="UniProtKB-SubCell"/>
</dbReference>
<gene>
    <name evidence="3 6" type="primary">grpE</name>
    <name evidence="6" type="ORF">SHELI_v1c03070</name>
</gene>
<dbReference type="HAMAP" id="MF_01151">
    <property type="entry name" value="GrpE"/>
    <property type="match status" value="1"/>
</dbReference>
<dbReference type="EMBL" id="CP017015">
    <property type="protein sequence ID" value="AOG60262.1"/>
    <property type="molecule type" value="Genomic_DNA"/>
</dbReference>
<comment type="subunit">
    <text evidence="3">Homodimer.</text>
</comment>
<protein>
    <recommendedName>
        <fullName evidence="3">Protein GrpE</fullName>
    </recommendedName>
    <alternativeName>
        <fullName evidence="3">HSP-70 cofactor</fullName>
    </alternativeName>
</protein>
<dbReference type="RefSeq" id="WP_069116055.1">
    <property type="nucleotide sequence ID" value="NZ_CP017015.1"/>
</dbReference>
<evidence type="ECO:0000256" key="1">
    <source>
        <dbReference type="ARBA" id="ARBA00009054"/>
    </source>
</evidence>
<dbReference type="PANTHER" id="PTHR21237">
    <property type="entry name" value="GRPE PROTEIN"/>
    <property type="match status" value="1"/>
</dbReference>
<comment type="subcellular location">
    <subcellularLocation>
        <location evidence="3">Cytoplasm</location>
    </subcellularLocation>
</comment>
<dbReference type="GO" id="GO:0051087">
    <property type="term" value="F:protein-folding chaperone binding"/>
    <property type="evidence" value="ECO:0007669"/>
    <property type="project" value="InterPro"/>
</dbReference>
<dbReference type="KEGG" id="shj:SHELI_v1c03070"/>
<dbReference type="OrthoDB" id="9812586at2"/>
<reference evidence="6 7" key="1">
    <citation type="submission" date="2016-08" db="EMBL/GenBank/DDBJ databases">
        <title>Complete genome sequence of Spiroplasma helicoides TABS-2 (DSM 22551).</title>
        <authorList>
            <person name="Shen W.-Y."/>
            <person name="Lo W.-S."/>
            <person name="Lai Y.-C."/>
            <person name="Kuo C.-H."/>
        </authorList>
    </citation>
    <scope>NUCLEOTIDE SEQUENCE [LARGE SCALE GENOMIC DNA]</scope>
    <source>
        <strain evidence="6 7">TABS-2</strain>
    </source>
</reference>
<keyword evidence="7" id="KW-1185">Reference proteome</keyword>
<evidence type="ECO:0000313" key="6">
    <source>
        <dbReference type="EMBL" id="AOG60262.1"/>
    </source>
</evidence>
<keyword evidence="3" id="KW-0963">Cytoplasm</keyword>
<comment type="function">
    <text evidence="3">Participates actively in the response to hyperosmotic and heat shock by preventing the aggregation of stress-denatured proteins, in association with DnaK and GrpE. It is the nucleotide exchange factor for DnaK and may function as a thermosensor. Unfolded proteins bind initially to DnaJ; upon interaction with the DnaJ-bound protein, DnaK hydrolyzes its bound ATP, resulting in the formation of a stable complex. GrpE releases ADP from DnaK; ATP binding to DnaK triggers the release of the substrate protein, thus completing the reaction cycle. Several rounds of ATP-dependent interactions between DnaJ, DnaK and GrpE are required for fully efficient folding.</text>
</comment>
<dbReference type="InterPro" id="IPR013805">
    <property type="entry name" value="GrpE_CC"/>
</dbReference>
<dbReference type="Pfam" id="PF01025">
    <property type="entry name" value="GrpE"/>
    <property type="match status" value="1"/>
</dbReference>
<dbReference type="InterPro" id="IPR009012">
    <property type="entry name" value="GrpE_head"/>
</dbReference>
<evidence type="ECO:0000256" key="2">
    <source>
        <dbReference type="ARBA" id="ARBA00023186"/>
    </source>
</evidence>